<dbReference type="Pfam" id="PF23658">
    <property type="entry name" value="PDZ_CPAF_rel"/>
    <property type="match status" value="1"/>
</dbReference>
<proteinExistence type="predicted"/>
<dbReference type="GO" id="GO:0006508">
    <property type="term" value="P:proteolysis"/>
    <property type="evidence" value="ECO:0007669"/>
    <property type="project" value="InterPro"/>
</dbReference>
<dbReference type="InterPro" id="IPR052766">
    <property type="entry name" value="S41A_metabolite_peptidase"/>
</dbReference>
<feature type="signal peptide" evidence="2">
    <location>
        <begin position="1"/>
        <end position="20"/>
    </location>
</feature>
<dbReference type="Gene3D" id="3.90.226.10">
    <property type="entry name" value="2-enoyl-CoA Hydratase, Chain A, domain 1"/>
    <property type="match status" value="1"/>
</dbReference>
<dbReference type="SUPFAM" id="SSF52096">
    <property type="entry name" value="ClpP/crotonase"/>
    <property type="match status" value="1"/>
</dbReference>
<dbReference type="PANTHER" id="PTHR37049:SF5">
    <property type="entry name" value="TAIL SPECIFIC PROTEASE DOMAIN-CONTAINING PROTEIN"/>
    <property type="match status" value="1"/>
</dbReference>
<dbReference type="InterPro" id="IPR029045">
    <property type="entry name" value="ClpP/crotonase-like_dom_sf"/>
</dbReference>
<keyword evidence="5" id="KW-1185">Reference proteome</keyword>
<feature type="domain" description="CPAF-like PDZ" evidence="3">
    <location>
        <begin position="118"/>
        <end position="211"/>
    </location>
</feature>
<dbReference type="PANTHER" id="PTHR37049">
    <property type="entry name" value="PEPTIDASE S41 FAMILY PROTEIN"/>
    <property type="match status" value="1"/>
</dbReference>
<feature type="region of interest" description="Disordered" evidence="1">
    <location>
        <begin position="242"/>
        <end position="283"/>
    </location>
</feature>
<dbReference type="AlphaFoldDB" id="A0A9W8TNZ7"/>
<comment type="caution">
    <text evidence="4">The sequence shown here is derived from an EMBL/GenBank/DDBJ whole genome shotgun (WGS) entry which is preliminary data.</text>
</comment>
<dbReference type="GO" id="GO:0008236">
    <property type="term" value="F:serine-type peptidase activity"/>
    <property type="evidence" value="ECO:0007669"/>
    <property type="project" value="InterPro"/>
</dbReference>
<dbReference type="VEuPathDB" id="FungiDB:F4678DRAFT_339509"/>
<feature type="chain" id="PRO_5040879145" description="CPAF-like PDZ domain-containing protein" evidence="2">
    <location>
        <begin position="21"/>
        <end position="523"/>
    </location>
</feature>
<dbReference type="InterPro" id="IPR056186">
    <property type="entry name" value="PDZ_CPAF-rel"/>
</dbReference>
<accession>A0A9W8TNZ7</accession>
<organism evidence="4 5">
    <name type="scientific">Xylaria arbuscula</name>
    <dbReference type="NCBI Taxonomy" id="114810"/>
    <lineage>
        <taxon>Eukaryota</taxon>
        <taxon>Fungi</taxon>
        <taxon>Dikarya</taxon>
        <taxon>Ascomycota</taxon>
        <taxon>Pezizomycotina</taxon>
        <taxon>Sordariomycetes</taxon>
        <taxon>Xylariomycetidae</taxon>
        <taxon>Xylariales</taxon>
        <taxon>Xylariaceae</taxon>
        <taxon>Xylaria</taxon>
    </lineage>
</organism>
<dbReference type="Proteomes" id="UP001148614">
    <property type="component" value="Unassembled WGS sequence"/>
</dbReference>
<evidence type="ECO:0000313" key="5">
    <source>
        <dbReference type="Proteomes" id="UP001148614"/>
    </source>
</evidence>
<evidence type="ECO:0000313" key="4">
    <source>
        <dbReference type="EMBL" id="KAJ3575361.1"/>
    </source>
</evidence>
<protein>
    <recommendedName>
        <fullName evidence="3">CPAF-like PDZ domain-containing protein</fullName>
    </recommendedName>
</protein>
<evidence type="ECO:0000259" key="3">
    <source>
        <dbReference type="Pfam" id="PF23658"/>
    </source>
</evidence>
<name>A0A9W8TNZ7_9PEZI</name>
<sequence length="523" mass="56527">MLPSHVLAVVGCMISSLAAAQSTTSTSTAISAQSTACGYIINSDNPYGVFPARSIYECLISVPFNSAVATRFIAYYNDTLQFHAPLAYLKDPPSSYQQQSVDLVAGLNRLQDNIDMEDLFRSEFFTSFQPPAIVSINGIDTVTYLEQFASNNSFGTLEPHADWNQLMLSPVGDILGYFNVFSGGGTFYPGDTITWTFENGTSLTEEFIGIYLSQGPTGPLQTGGDFYNFFVLGFYPADFDPYGSNEGDETGGDSSGDDGDITTSMVATSSAPSPSSTAPPPAAMTGWNNGAYPSTPDVAQEDLGIFGGGFLSGYFLQESFIAVLSIPSFDEYGDALKTFQSTVDEFIRKAKLAGMKKAVIDVQQNVGGQPLLAIDAFQRFFPNVQPFAGSRMRAHYSADVMGTVDTTFFNNLTSGNPNFTSLIPAYYAPLSANEWVVTDRIDARTGQNFSSWSAFYGPNNTYNGDEFTNVQRYNTSSVLFNYESTSETANLTIPSAVSAKSPPWAPRDIIILVMRSVYGADAP</sequence>
<evidence type="ECO:0000256" key="1">
    <source>
        <dbReference type="SAM" id="MobiDB-lite"/>
    </source>
</evidence>
<evidence type="ECO:0000256" key="2">
    <source>
        <dbReference type="SAM" id="SignalP"/>
    </source>
</evidence>
<feature type="compositionally biased region" description="Low complexity" evidence="1">
    <location>
        <begin position="261"/>
        <end position="276"/>
    </location>
</feature>
<reference evidence="4" key="1">
    <citation type="submission" date="2022-07" db="EMBL/GenBank/DDBJ databases">
        <title>Genome Sequence of Xylaria arbuscula.</title>
        <authorList>
            <person name="Buettner E."/>
        </authorList>
    </citation>
    <scope>NUCLEOTIDE SEQUENCE</scope>
    <source>
        <strain evidence="4">VT107</strain>
    </source>
</reference>
<feature type="compositionally biased region" description="Acidic residues" evidence="1">
    <location>
        <begin position="246"/>
        <end position="260"/>
    </location>
</feature>
<keyword evidence="2" id="KW-0732">Signal</keyword>
<dbReference type="EMBL" id="JANPWZ010000548">
    <property type="protein sequence ID" value="KAJ3575361.1"/>
    <property type="molecule type" value="Genomic_DNA"/>
</dbReference>
<gene>
    <name evidence="4" type="ORF">NPX13_g4059</name>
</gene>